<organism evidence="2 3">
    <name type="scientific">Paspalum notatum var. saurae</name>
    <dbReference type="NCBI Taxonomy" id="547442"/>
    <lineage>
        <taxon>Eukaryota</taxon>
        <taxon>Viridiplantae</taxon>
        <taxon>Streptophyta</taxon>
        <taxon>Embryophyta</taxon>
        <taxon>Tracheophyta</taxon>
        <taxon>Spermatophyta</taxon>
        <taxon>Magnoliopsida</taxon>
        <taxon>Liliopsida</taxon>
        <taxon>Poales</taxon>
        <taxon>Poaceae</taxon>
        <taxon>PACMAD clade</taxon>
        <taxon>Panicoideae</taxon>
        <taxon>Andropogonodae</taxon>
        <taxon>Paspaleae</taxon>
        <taxon>Paspalinae</taxon>
        <taxon>Paspalum</taxon>
    </lineage>
</organism>
<name>A0AAQ3TW77_PASNO</name>
<sequence>IANEDIPSIHSSPNETTLDIAGPITRSRAKQLEKEIHSQVNANLMNDGVQEQAWDDDGFCPPNICKEPRRA</sequence>
<gene>
    <name evidence="2" type="ORF">U9M48_028145</name>
</gene>
<proteinExistence type="predicted"/>
<evidence type="ECO:0000256" key="1">
    <source>
        <dbReference type="SAM" id="MobiDB-lite"/>
    </source>
</evidence>
<accession>A0AAQ3TW77</accession>
<dbReference type="Proteomes" id="UP001341281">
    <property type="component" value="Chromosome 06"/>
</dbReference>
<reference evidence="2 3" key="1">
    <citation type="submission" date="2024-02" db="EMBL/GenBank/DDBJ databases">
        <title>High-quality chromosome-scale genome assembly of Pensacola bahiagrass (Paspalum notatum Flugge var. saurae).</title>
        <authorList>
            <person name="Vega J.M."/>
            <person name="Podio M."/>
            <person name="Orjuela J."/>
            <person name="Siena L.A."/>
            <person name="Pessino S.C."/>
            <person name="Combes M.C."/>
            <person name="Mariac C."/>
            <person name="Albertini E."/>
            <person name="Pupilli F."/>
            <person name="Ortiz J.P.A."/>
            <person name="Leblanc O."/>
        </authorList>
    </citation>
    <scope>NUCLEOTIDE SEQUENCE [LARGE SCALE GENOMIC DNA]</scope>
    <source>
        <strain evidence="2">R1</strain>
        <tissue evidence="2">Leaf</tissue>
    </source>
</reference>
<evidence type="ECO:0000313" key="3">
    <source>
        <dbReference type="Proteomes" id="UP001341281"/>
    </source>
</evidence>
<feature type="non-terminal residue" evidence="2">
    <location>
        <position position="1"/>
    </location>
</feature>
<dbReference type="EMBL" id="CP144750">
    <property type="protein sequence ID" value="WVZ80688.1"/>
    <property type="molecule type" value="Genomic_DNA"/>
</dbReference>
<keyword evidence="3" id="KW-1185">Reference proteome</keyword>
<dbReference type="AlphaFoldDB" id="A0AAQ3TW77"/>
<feature type="region of interest" description="Disordered" evidence="1">
    <location>
        <begin position="1"/>
        <end position="22"/>
    </location>
</feature>
<evidence type="ECO:0000313" key="2">
    <source>
        <dbReference type="EMBL" id="WVZ80688.1"/>
    </source>
</evidence>
<protein>
    <submittedName>
        <fullName evidence="2">Uncharacterized protein</fullName>
    </submittedName>
</protein>